<gene>
    <name evidence="2" type="ORF">KOM_12_411</name>
</gene>
<proteinExistence type="predicted"/>
<evidence type="ECO:0000256" key="1">
    <source>
        <dbReference type="SAM" id="Phobius"/>
    </source>
</evidence>
<name>A0A8F8KR76_9VIRU</name>
<keyword evidence="1" id="KW-0812">Transmembrane</keyword>
<feature type="transmembrane region" description="Helical" evidence="1">
    <location>
        <begin position="161"/>
        <end position="179"/>
    </location>
</feature>
<dbReference type="EMBL" id="MZ420154">
    <property type="protein sequence ID" value="QYA18679.1"/>
    <property type="molecule type" value="Genomic_DNA"/>
</dbReference>
<feature type="transmembrane region" description="Helical" evidence="1">
    <location>
        <begin position="7"/>
        <end position="26"/>
    </location>
</feature>
<organism evidence="2">
    <name type="scientific">Clandestinovirus</name>
    <dbReference type="NCBI Taxonomy" id="2831644"/>
    <lineage>
        <taxon>Viruses</taxon>
    </lineage>
</organism>
<feature type="transmembrane region" description="Helical" evidence="1">
    <location>
        <begin position="139"/>
        <end position="155"/>
    </location>
</feature>
<reference evidence="2" key="1">
    <citation type="submission" date="2021-06" db="EMBL/GenBank/DDBJ databases">
        <authorList>
            <person name="Rolland C."/>
        </authorList>
    </citation>
    <scope>NUCLEOTIDE SEQUENCE</scope>
    <source>
        <strain evidence="2">347.936635</strain>
    </source>
</reference>
<feature type="transmembrane region" description="Helical" evidence="1">
    <location>
        <begin position="104"/>
        <end position="127"/>
    </location>
</feature>
<accession>A0A8F8KR76</accession>
<sequence length="202" mass="23152">MNKTYSVLLSMLTCWYIVCIYLDISYDEYPLFDGALMYGLDANYHTRIGSQYCNGIQACSYSACNLYQNSTVGHIVIDPLLPSASDCDHYNILAIINNRKHGGILTYMTLMAIVACFFKLLMVIASIFKAEVSVNAMNIAEKFVFIITMFFFTIITPVRKLQITIHTILLIVTSFYDLLADTLFRCRQRNEQESHNHLYDDI</sequence>
<keyword evidence="1" id="KW-0472">Membrane</keyword>
<keyword evidence="1" id="KW-1133">Transmembrane helix</keyword>
<evidence type="ECO:0000313" key="2">
    <source>
        <dbReference type="EMBL" id="QYA18679.1"/>
    </source>
</evidence>
<protein>
    <submittedName>
        <fullName evidence="2">Uncharacterized protein</fullName>
    </submittedName>
</protein>